<evidence type="ECO:0000313" key="2">
    <source>
        <dbReference type="EMBL" id="KAJ6798983.1"/>
    </source>
</evidence>
<dbReference type="Proteomes" id="UP001140949">
    <property type="component" value="Unassembled WGS sequence"/>
</dbReference>
<feature type="region of interest" description="Disordered" evidence="1">
    <location>
        <begin position="132"/>
        <end position="156"/>
    </location>
</feature>
<organism evidence="2 3">
    <name type="scientific">Iris pallida</name>
    <name type="common">Sweet iris</name>
    <dbReference type="NCBI Taxonomy" id="29817"/>
    <lineage>
        <taxon>Eukaryota</taxon>
        <taxon>Viridiplantae</taxon>
        <taxon>Streptophyta</taxon>
        <taxon>Embryophyta</taxon>
        <taxon>Tracheophyta</taxon>
        <taxon>Spermatophyta</taxon>
        <taxon>Magnoliopsida</taxon>
        <taxon>Liliopsida</taxon>
        <taxon>Asparagales</taxon>
        <taxon>Iridaceae</taxon>
        <taxon>Iridoideae</taxon>
        <taxon>Irideae</taxon>
        <taxon>Iris</taxon>
    </lineage>
</organism>
<feature type="compositionally biased region" description="Basic residues" evidence="1">
    <location>
        <begin position="14"/>
        <end position="36"/>
    </location>
</feature>
<proteinExistence type="predicted"/>
<feature type="compositionally biased region" description="Gly residues" evidence="1">
    <location>
        <begin position="38"/>
        <end position="48"/>
    </location>
</feature>
<dbReference type="AlphaFoldDB" id="A0AAX6E4V3"/>
<evidence type="ECO:0000256" key="1">
    <source>
        <dbReference type="SAM" id="MobiDB-lite"/>
    </source>
</evidence>
<feature type="region of interest" description="Disordered" evidence="1">
    <location>
        <begin position="1"/>
        <end position="50"/>
    </location>
</feature>
<sequence>MVRGTHRGESRRCPWGRRRRSVRGRRTVTRRMRRRSSGSGGGRGGCGGSLVYAGSTPARSRLVEVDRGVGVSSSWAEVRGGRRVRWRTHGADRRRRHGVLRPDLVRGGVRRASANESGRPLRPRRWRALAASTNTDAEEEKEVGFQSGRISPELGDENLGDVQKLGTGVALDSALVCG</sequence>
<gene>
    <name evidence="2" type="ORF">M6B38_209555</name>
</gene>
<reference evidence="2" key="1">
    <citation type="journal article" date="2023" name="GigaByte">
        <title>Genome assembly of the bearded iris, Iris pallida Lam.</title>
        <authorList>
            <person name="Bruccoleri R.E."/>
            <person name="Oakeley E.J."/>
            <person name="Faust A.M.E."/>
            <person name="Altorfer M."/>
            <person name="Dessus-Babus S."/>
            <person name="Burckhardt D."/>
            <person name="Oertli M."/>
            <person name="Naumann U."/>
            <person name="Petersen F."/>
            <person name="Wong J."/>
        </authorList>
    </citation>
    <scope>NUCLEOTIDE SEQUENCE</scope>
    <source>
        <strain evidence="2">GSM-AAB239-AS_SAM_17_03QT</strain>
    </source>
</reference>
<evidence type="ECO:0000313" key="3">
    <source>
        <dbReference type="Proteomes" id="UP001140949"/>
    </source>
</evidence>
<feature type="compositionally biased region" description="Basic and acidic residues" evidence="1">
    <location>
        <begin position="1"/>
        <end position="12"/>
    </location>
</feature>
<dbReference type="EMBL" id="JANAVB010040028">
    <property type="protein sequence ID" value="KAJ6798983.1"/>
    <property type="molecule type" value="Genomic_DNA"/>
</dbReference>
<accession>A0AAX6E4V3</accession>
<protein>
    <submittedName>
        <fullName evidence="2">MICAL C-terminal-like protein</fullName>
    </submittedName>
</protein>
<reference evidence="2" key="2">
    <citation type="submission" date="2023-04" db="EMBL/GenBank/DDBJ databases">
        <authorList>
            <person name="Bruccoleri R.E."/>
            <person name="Oakeley E.J."/>
            <person name="Faust A.-M."/>
            <person name="Dessus-Babus S."/>
            <person name="Altorfer M."/>
            <person name="Burckhardt D."/>
            <person name="Oertli M."/>
            <person name="Naumann U."/>
            <person name="Petersen F."/>
            <person name="Wong J."/>
        </authorList>
    </citation>
    <scope>NUCLEOTIDE SEQUENCE</scope>
    <source>
        <strain evidence="2">GSM-AAB239-AS_SAM_17_03QT</strain>
        <tissue evidence="2">Leaf</tissue>
    </source>
</reference>
<comment type="caution">
    <text evidence="2">The sequence shown here is derived from an EMBL/GenBank/DDBJ whole genome shotgun (WGS) entry which is preliminary data.</text>
</comment>
<keyword evidence="3" id="KW-1185">Reference proteome</keyword>
<name>A0AAX6E4V3_IRIPA</name>